<feature type="transmembrane region" description="Helical" evidence="11">
    <location>
        <begin position="62"/>
        <end position="83"/>
    </location>
</feature>
<evidence type="ECO:0000256" key="7">
    <source>
        <dbReference type="ARBA" id="ARBA00023170"/>
    </source>
</evidence>
<dbReference type="PRINTS" id="PR00237">
    <property type="entry name" value="GPCRRHODOPSN"/>
</dbReference>
<accession>A0A8B8CDG0</accession>
<keyword evidence="8" id="KW-0325">Glycoprotein</keyword>
<evidence type="ECO:0000256" key="10">
    <source>
        <dbReference type="SAM" id="MobiDB-lite"/>
    </source>
</evidence>
<protein>
    <submittedName>
        <fullName evidence="14">Prostaglandin E2 receptor EP4 subtype-like</fullName>
    </submittedName>
</protein>
<dbReference type="InterPro" id="IPR017452">
    <property type="entry name" value="GPCR_Rhodpsn_7TM"/>
</dbReference>
<dbReference type="PROSITE" id="PS50262">
    <property type="entry name" value="G_PROTEIN_RECEP_F1_2"/>
    <property type="match status" value="1"/>
</dbReference>
<evidence type="ECO:0000256" key="4">
    <source>
        <dbReference type="ARBA" id="ARBA00022989"/>
    </source>
</evidence>
<dbReference type="Gene3D" id="1.20.1070.10">
    <property type="entry name" value="Rhodopsin 7-helix transmembrane proteins"/>
    <property type="match status" value="1"/>
</dbReference>
<dbReference type="Proteomes" id="UP000694844">
    <property type="component" value="Chromosome 2"/>
</dbReference>
<dbReference type="Pfam" id="PF00001">
    <property type="entry name" value="7tm_1"/>
    <property type="match status" value="1"/>
</dbReference>
<evidence type="ECO:0000259" key="12">
    <source>
        <dbReference type="PROSITE" id="PS50262"/>
    </source>
</evidence>
<evidence type="ECO:0000256" key="6">
    <source>
        <dbReference type="ARBA" id="ARBA00023136"/>
    </source>
</evidence>
<feature type="compositionally biased region" description="Polar residues" evidence="10">
    <location>
        <begin position="339"/>
        <end position="357"/>
    </location>
</feature>
<keyword evidence="5" id="KW-0297">G-protein coupled receptor</keyword>
<dbReference type="OrthoDB" id="10055255at2759"/>
<sequence length="365" mass="40704">MEETVTSPASANNTTTLLPPATTRVYENAGPVTMLFFFGVVGNAIALSVLCCSSKTHKWRPFYRFVCGLAISDGGGILASYPFAEYRYISKFTYTFPKPLCEYLGFVFMFTLMSSAMIVCCMSFDRFFATFYPFLYNSPSKGLRTNIILAIVWCLSGILSSLHLYGLGSSKNIYPGSWCFLNFIELNSSYPHHTKNTVYSYVYAVVGVLVVTLTILINLLVVVFFVKNRVVSKRTAKKRDLHVIAFLLVIVTVFTSCWAPLMINILQHASGTIEGEGFTELTVLRMAVANSVVDPWIYILFRKEVLLLVLRAVERVRGKKLEIRHDLSVMSETGDSRSKQGTVSTSYPSRASVSQFSDDGGVYKG</sequence>
<keyword evidence="4 11" id="KW-1133">Transmembrane helix</keyword>
<evidence type="ECO:0000256" key="9">
    <source>
        <dbReference type="ARBA" id="ARBA00023224"/>
    </source>
</evidence>
<dbReference type="PANTHER" id="PTHR11866">
    <property type="entry name" value="G-PROTEIN COUPLED RECEPTOR FAMILY 1 MEMBER"/>
    <property type="match status" value="1"/>
</dbReference>
<keyword evidence="7" id="KW-0675">Receptor</keyword>
<evidence type="ECO:0000256" key="5">
    <source>
        <dbReference type="ARBA" id="ARBA00023040"/>
    </source>
</evidence>
<dbReference type="SUPFAM" id="SSF81321">
    <property type="entry name" value="Family A G protein-coupled receptor-like"/>
    <property type="match status" value="1"/>
</dbReference>
<gene>
    <name evidence="14" type="primary">LOC111118563</name>
</gene>
<dbReference type="PANTHER" id="PTHR11866:SF16">
    <property type="entry name" value="PROSTAGLANDIN E2 RECEPTOR EP4 SUBTYPE-LIKE PROTEIN"/>
    <property type="match status" value="1"/>
</dbReference>
<reference evidence="14" key="1">
    <citation type="submission" date="2025-08" db="UniProtKB">
        <authorList>
            <consortium name="RefSeq"/>
        </authorList>
    </citation>
    <scope>IDENTIFICATION</scope>
    <source>
        <tissue evidence="14">Whole sample</tissue>
    </source>
</reference>
<feature type="transmembrane region" description="Helical" evidence="11">
    <location>
        <begin position="145"/>
        <end position="165"/>
    </location>
</feature>
<dbReference type="GO" id="GO:0007189">
    <property type="term" value="P:adenylate cyclase-activating G protein-coupled receptor signaling pathway"/>
    <property type="evidence" value="ECO:0007669"/>
    <property type="project" value="TreeGrafter"/>
</dbReference>
<keyword evidence="9" id="KW-0807">Transducer</keyword>
<evidence type="ECO:0000256" key="8">
    <source>
        <dbReference type="ARBA" id="ARBA00023180"/>
    </source>
</evidence>
<keyword evidence="2" id="KW-1003">Cell membrane</keyword>
<feature type="transmembrane region" description="Helical" evidence="11">
    <location>
        <begin position="201"/>
        <end position="226"/>
    </location>
</feature>
<evidence type="ECO:0000256" key="2">
    <source>
        <dbReference type="ARBA" id="ARBA00022475"/>
    </source>
</evidence>
<keyword evidence="13" id="KW-1185">Reference proteome</keyword>
<proteinExistence type="predicted"/>
<dbReference type="CDD" id="cd14981">
    <property type="entry name" value="7tmA_Prostanoid_R"/>
    <property type="match status" value="1"/>
</dbReference>
<dbReference type="GO" id="GO:0007204">
    <property type="term" value="P:positive regulation of cytosolic calcium ion concentration"/>
    <property type="evidence" value="ECO:0007669"/>
    <property type="project" value="TreeGrafter"/>
</dbReference>
<evidence type="ECO:0000256" key="3">
    <source>
        <dbReference type="ARBA" id="ARBA00022692"/>
    </source>
</evidence>
<evidence type="ECO:0000313" key="14">
    <source>
        <dbReference type="RefSeq" id="XP_022313808.1"/>
    </source>
</evidence>
<dbReference type="AlphaFoldDB" id="A0A8B8CDG0"/>
<feature type="domain" description="G-protein coupled receptors family 1 profile" evidence="12">
    <location>
        <begin position="42"/>
        <end position="298"/>
    </location>
</feature>
<feature type="transmembrane region" description="Helical" evidence="11">
    <location>
        <begin position="241"/>
        <end position="263"/>
    </location>
</feature>
<dbReference type="GeneID" id="111118563"/>
<dbReference type="KEGG" id="cvn:111118563"/>
<dbReference type="GO" id="GO:0004930">
    <property type="term" value="F:G protein-coupled receptor activity"/>
    <property type="evidence" value="ECO:0007669"/>
    <property type="project" value="UniProtKB-KW"/>
</dbReference>
<dbReference type="RefSeq" id="XP_022313808.1">
    <property type="nucleotide sequence ID" value="XM_022458100.1"/>
</dbReference>
<keyword evidence="3 11" id="KW-0812">Transmembrane</keyword>
<comment type="subcellular location">
    <subcellularLocation>
        <location evidence="1">Cell membrane</location>
        <topology evidence="1">Multi-pass membrane protein</topology>
    </subcellularLocation>
</comment>
<evidence type="ECO:0000256" key="1">
    <source>
        <dbReference type="ARBA" id="ARBA00004651"/>
    </source>
</evidence>
<organism evidence="13 14">
    <name type="scientific">Crassostrea virginica</name>
    <name type="common">Eastern oyster</name>
    <dbReference type="NCBI Taxonomy" id="6565"/>
    <lineage>
        <taxon>Eukaryota</taxon>
        <taxon>Metazoa</taxon>
        <taxon>Spiralia</taxon>
        <taxon>Lophotrochozoa</taxon>
        <taxon>Mollusca</taxon>
        <taxon>Bivalvia</taxon>
        <taxon>Autobranchia</taxon>
        <taxon>Pteriomorphia</taxon>
        <taxon>Ostreida</taxon>
        <taxon>Ostreoidea</taxon>
        <taxon>Ostreidae</taxon>
        <taxon>Crassostrea</taxon>
    </lineage>
</organism>
<evidence type="ECO:0000313" key="13">
    <source>
        <dbReference type="Proteomes" id="UP000694844"/>
    </source>
</evidence>
<dbReference type="PRINTS" id="PR01788">
    <property type="entry name" value="PROSTANOIDR"/>
</dbReference>
<dbReference type="InterPro" id="IPR008365">
    <property type="entry name" value="Prostanoid_rcpt"/>
</dbReference>
<dbReference type="GO" id="GO:0005886">
    <property type="term" value="C:plasma membrane"/>
    <property type="evidence" value="ECO:0007669"/>
    <property type="project" value="UniProtKB-SubCell"/>
</dbReference>
<name>A0A8B8CDG0_CRAVI</name>
<feature type="transmembrane region" description="Helical" evidence="11">
    <location>
        <begin position="29"/>
        <end position="50"/>
    </location>
</feature>
<evidence type="ECO:0000256" key="11">
    <source>
        <dbReference type="SAM" id="Phobius"/>
    </source>
</evidence>
<feature type="transmembrane region" description="Helical" evidence="11">
    <location>
        <begin position="103"/>
        <end position="124"/>
    </location>
</feature>
<feature type="region of interest" description="Disordered" evidence="10">
    <location>
        <begin position="333"/>
        <end position="365"/>
    </location>
</feature>
<dbReference type="InterPro" id="IPR000276">
    <property type="entry name" value="GPCR_Rhodpsn"/>
</dbReference>
<keyword evidence="6 11" id="KW-0472">Membrane</keyword>